<reference evidence="2 3" key="1">
    <citation type="submission" date="2015-09" db="EMBL/GenBank/DDBJ databases">
        <title>Trachymyrmex cornetzi WGS genome.</title>
        <authorList>
            <person name="Nygaard S."/>
            <person name="Hu H."/>
            <person name="Boomsma J."/>
            <person name="Zhang G."/>
        </authorList>
    </citation>
    <scope>NUCLEOTIDE SEQUENCE [LARGE SCALE GENOMIC DNA]</scope>
    <source>
        <strain evidence="2">Tcor2-1</strain>
        <tissue evidence="2">Whole body</tissue>
    </source>
</reference>
<dbReference type="EMBL" id="KQ978739">
    <property type="protein sequence ID" value="KYN28811.1"/>
    <property type="molecule type" value="Genomic_DNA"/>
</dbReference>
<protein>
    <submittedName>
        <fullName evidence="2">Uncharacterized protein</fullName>
    </submittedName>
</protein>
<proteinExistence type="predicted"/>
<name>A0A195EKZ9_9HYME</name>
<dbReference type="AlphaFoldDB" id="A0A195EKZ9"/>
<accession>A0A195EKZ9</accession>
<sequence length="121" mass="12708">GDGKKERDGWEGGKEGEEEEGDRQRGIPRAPSTQGDSSLQRGTKSSSTAAYKAVVGAERANRRSNLFAQRSGALDANGYSSRSEKKPTSPLLGDIASTASALSAVCTQGVPETTSRTLCFL</sequence>
<feature type="compositionally biased region" description="Polar residues" evidence="1">
    <location>
        <begin position="31"/>
        <end position="49"/>
    </location>
</feature>
<dbReference type="Proteomes" id="UP000078492">
    <property type="component" value="Unassembled WGS sequence"/>
</dbReference>
<feature type="non-terminal residue" evidence="2">
    <location>
        <position position="1"/>
    </location>
</feature>
<evidence type="ECO:0000313" key="2">
    <source>
        <dbReference type="EMBL" id="KYN28811.1"/>
    </source>
</evidence>
<gene>
    <name evidence="2" type="ORF">ALC57_01774</name>
</gene>
<keyword evidence="3" id="KW-1185">Reference proteome</keyword>
<evidence type="ECO:0000313" key="3">
    <source>
        <dbReference type="Proteomes" id="UP000078492"/>
    </source>
</evidence>
<feature type="region of interest" description="Disordered" evidence="1">
    <location>
        <begin position="1"/>
        <end position="91"/>
    </location>
</feature>
<feature type="compositionally biased region" description="Basic and acidic residues" evidence="1">
    <location>
        <begin position="1"/>
        <end position="15"/>
    </location>
</feature>
<organism evidence="2 3">
    <name type="scientific">Trachymyrmex cornetzi</name>
    <dbReference type="NCBI Taxonomy" id="471704"/>
    <lineage>
        <taxon>Eukaryota</taxon>
        <taxon>Metazoa</taxon>
        <taxon>Ecdysozoa</taxon>
        <taxon>Arthropoda</taxon>
        <taxon>Hexapoda</taxon>
        <taxon>Insecta</taxon>
        <taxon>Pterygota</taxon>
        <taxon>Neoptera</taxon>
        <taxon>Endopterygota</taxon>
        <taxon>Hymenoptera</taxon>
        <taxon>Apocrita</taxon>
        <taxon>Aculeata</taxon>
        <taxon>Formicoidea</taxon>
        <taxon>Formicidae</taxon>
        <taxon>Myrmicinae</taxon>
        <taxon>Trachymyrmex</taxon>
    </lineage>
</organism>
<evidence type="ECO:0000256" key="1">
    <source>
        <dbReference type="SAM" id="MobiDB-lite"/>
    </source>
</evidence>